<dbReference type="GO" id="GO:0020037">
    <property type="term" value="F:heme binding"/>
    <property type="evidence" value="ECO:0007669"/>
    <property type="project" value="InterPro"/>
</dbReference>
<comment type="caution">
    <text evidence="11">The sequence shown here is derived from an EMBL/GenBank/DDBJ whole genome shotgun (WGS) entry which is preliminary data.</text>
</comment>
<evidence type="ECO:0000313" key="11">
    <source>
        <dbReference type="EMBL" id="KAK5057830.1"/>
    </source>
</evidence>
<dbReference type="Proteomes" id="UP001358417">
    <property type="component" value="Unassembled WGS sequence"/>
</dbReference>
<evidence type="ECO:0000256" key="10">
    <source>
        <dbReference type="SAM" id="Phobius"/>
    </source>
</evidence>
<evidence type="ECO:0000256" key="2">
    <source>
        <dbReference type="ARBA" id="ARBA00010617"/>
    </source>
</evidence>
<dbReference type="InterPro" id="IPR001128">
    <property type="entry name" value="Cyt_P450"/>
</dbReference>
<organism evidence="11 12">
    <name type="scientific">Exophiala bonariae</name>
    <dbReference type="NCBI Taxonomy" id="1690606"/>
    <lineage>
        <taxon>Eukaryota</taxon>
        <taxon>Fungi</taxon>
        <taxon>Dikarya</taxon>
        <taxon>Ascomycota</taxon>
        <taxon>Pezizomycotina</taxon>
        <taxon>Eurotiomycetes</taxon>
        <taxon>Chaetothyriomycetidae</taxon>
        <taxon>Chaetothyriales</taxon>
        <taxon>Herpotrichiellaceae</taxon>
        <taxon>Exophiala</taxon>
    </lineage>
</organism>
<evidence type="ECO:0000256" key="8">
    <source>
        <dbReference type="PIRSR" id="PIRSR602401-1"/>
    </source>
</evidence>
<feature type="transmembrane region" description="Helical" evidence="10">
    <location>
        <begin position="14"/>
        <end position="35"/>
    </location>
</feature>
<keyword evidence="4 8" id="KW-0479">Metal-binding</keyword>
<reference evidence="11 12" key="1">
    <citation type="submission" date="2023-08" db="EMBL/GenBank/DDBJ databases">
        <title>Black Yeasts Isolated from many extreme environments.</title>
        <authorList>
            <person name="Coleine C."/>
            <person name="Stajich J.E."/>
            <person name="Selbmann L."/>
        </authorList>
    </citation>
    <scope>NUCLEOTIDE SEQUENCE [LARGE SCALE GENOMIC DNA]</scope>
    <source>
        <strain evidence="11 12">CCFEE 5792</strain>
    </source>
</reference>
<keyword evidence="12" id="KW-1185">Reference proteome</keyword>
<sequence length="514" mass="58036">MDYLTITSIRDRPAISILASVVAYGALYIVLRAVYRLFLHPLSAFPGPRLAAATSLWKAYYQCTGSFTHHLIDLHKIYGPVVRIQPHELHFQSTDAFFDIYNTKNRWDKDAALYHSFGEDESSFGYVSHLEAKERRDVLSKIFSPKAVEEAEHLILMKVNNFCAALTRQNAAGKPSDLLFAFRCVTMDVITYLCFGQSGNAVDEPDFHDPLIEAMHNSTALVPVFFHFKIIRKLIMGMPPEMAKKSAPETAGLINMQVLLKKQIDRHVNDPETLETLPHKTTIYHILLDPKSHKSRGPASAKSLYEESQALMFGGGDTTANVIMVGTFYLLKRPDLVQKLQDELREYWPDLVPGREPKLSVLEEMPFLNAVIKESLRIGPGIPSGLPRIIPAGGAVVDGNKVPAGTVVSTSSWFVHHDESIFPEPDVFKPERWQGEQAKELEKYLVPFSKGARMCLGFNLGWAELRMVFAHTYRKFDLELADESPRADHLPWRDVFGPNYQKPNLTVWMRPAKG</sequence>
<evidence type="ECO:0000256" key="5">
    <source>
        <dbReference type="ARBA" id="ARBA00023002"/>
    </source>
</evidence>
<dbReference type="RefSeq" id="XP_064708948.1">
    <property type="nucleotide sequence ID" value="XM_064855359.1"/>
</dbReference>
<evidence type="ECO:0000256" key="9">
    <source>
        <dbReference type="RuleBase" id="RU000461"/>
    </source>
</evidence>
<dbReference type="InterPro" id="IPR050121">
    <property type="entry name" value="Cytochrome_P450_monoxygenase"/>
</dbReference>
<keyword evidence="5 9" id="KW-0560">Oxidoreductase</keyword>
<dbReference type="GeneID" id="89979981"/>
<name>A0AAV9NIN6_9EURO</name>
<dbReference type="EMBL" id="JAVRRD010000006">
    <property type="protein sequence ID" value="KAK5057830.1"/>
    <property type="molecule type" value="Genomic_DNA"/>
</dbReference>
<dbReference type="GO" id="GO:0016705">
    <property type="term" value="F:oxidoreductase activity, acting on paired donors, with incorporation or reduction of molecular oxygen"/>
    <property type="evidence" value="ECO:0007669"/>
    <property type="project" value="InterPro"/>
</dbReference>
<evidence type="ECO:0000256" key="6">
    <source>
        <dbReference type="ARBA" id="ARBA00023004"/>
    </source>
</evidence>
<keyword evidence="10" id="KW-1133">Transmembrane helix</keyword>
<protein>
    <recommendedName>
        <fullName evidence="13">Cytochrome P450</fullName>
    </recommendedName>
</protein>
<feature type="binding site" description="axial binding residue" evidence="8">
    <location>
        <position position="455"/>
    </location>
    <ligand>
        <name>heme</name>
        <dbReference type="ChEBI" id="CHEBI:30413"/>
    </ligand>
    <ligandPart>
        <name>Fe</name>
        <dbReference type="ChEBI" id="CHEBI:18248"/>
    </ligandPart>
</feature>
<evidence type="ECO:0000256" key="3">
    <source>
        <dbReference type="ARBA" id="ARBA00022617"/>
    </source>
</evidence>
<dbReference type="PANTHER" id="PTHR24305:SF157">
    <property type="entry name" value="N-ACETYLTRYPTOPHAN 6-HYDROXYLASE IVOC-RELATED"/>
    <property type="match status" value="1"/>
</dbReference>
<proteinExistence type="inferred from homology"/>
<dbReference type="PRINTS" id="PR00463">
    <property type="entry name" value="EP450I"/>
</dbReference>
<keyword evidence="6 8" id="KW-0408">Iron</keyword>
<dbReference type="InterPro" id="IPR036396">
    <property type="entry name" value="Cyt_P450_sf"/>
</dbReference>
<keyword evidence="3 8" id="KW-0349">Heme</keyword>
<evidence type="ECO:0000313" key="12">
    <source>
        <dbReference type="Proteomes" id="UP001358417"/>
    </source>
</evidence>
<keyword evidence="10" id="KW-0812">Transmembrane</keyword>
<keyword evidence="10" id="KW-0472">Membrane</keyword>
<dbReference type="CDD" id="cd11062">
    <property type="entry name" value="CYP58-like"/>
    <property type="match status" value="1"/>
</dbReference>
<evidence type="ECO:0000256" key="7">
    <source>
        <dbReference type="ARBA" id="ARBA00023033"/>
    </source>
</evidence>
<evidence type="ECO:0000256" key="4">
    <source>
        <dbReference type="ARBA" id="ARBA00022723"/>
    </source>
</evidence>
<dbReference type="InterPro" id="IPR002401">
    <property type="entry name" value="Cyt_P450_E_grp-I"/>
</dbReference>
<comment type="similarity">
    <text evidence="2 9">Belongs to the cytochrome P450 family.</text>
</comment>
<gene>
    <name evidence="11" type="ORF">LTR84_011831</name>
</gene>
<dbReference type="SUPFAM" id="SSF48264">
    <property type="entry name" value="Cytochrome P450"/>
    <property type="match status" value="1"/>
</dbReference>
<dbReference type="PRINTS" id="PR00385">
    <property type="entry name" value="P450"/>
</dbReference>
<evidence type="ECO:0000256" key="1">
    <source>
        <dbReference type="ARBA" id="ARBA00001971"/>
    </source>
</evidence>
<dbReference type="Pfam" id="PF00067">
    <property type="entry name" value="p450"/>
    <property type="match status" value="1"/>
</dbReference>
<dbReference type="InterPro" id="IPR017972">
    <property type="entry name" value="Cyt_P450_CS"/>
</dbReference>
<evidence type="ECO:0008006" key="13">
    <source>
        <dbReference type="Google" id="ProtNLM"/>
    </source>
</evidence>
<comment type="cofactor">
    <cofactor evidence="1 8">
        <name>heme</name>
        <dbReference type="ChEBI" id="CHEBI:30413"/>
    </cofactor>
</comment>
<dbReference type="AlphaFoldDB" id="A0AAV9NIN6"/>
<dbReference type="GO" id="GO:0005506">
    <property type="term" value="F:iron ion binding"/>
    <property type="evidence" value="ECO:0007669"/>
    <property type="project" value="InterPro"/>
</dbReference>
<dbReference type="GO" id="GO:0004497">
    <property type="term" value="F:monooxygenase activity"/>
    <property type="evidence" value="ECO:0007669"/>
    <property type="project" value="UniProtKB-KW"/>
</dbReference>
<dbReference type="Gene3D" id="1.10.630.10">
    <property type="entry name" value="Cytochrome P450"/>
    <property type="match status" value="1"/>
</dbReference>
<keyword evidence="7 9" id="KW-0503">Monooxygenase</keyword>
<dbReference type="PANTHER" id="PTHR24305">
    <property type="entry name" value="CYTOCHROME P450"/>
    <property type="match status" value="1"/>
</dbReference>
<accession>A0AAV9NIN6</accession>
<dbReference type="PROSITE" id="PS00086">
    <property type="entry name" value="CYTOCHROME_P450"/>
    <property type="match status" value="1"/>
</dbReference>